<dbReference type="RefSeq" id="WP_091591855.1">
    <property type="nucleotide sequence ID" value="NZ_FNEE01000002.1"/>
</dbReference>
<proteinExistence type="predicted"/>
<sequence length="223" mass="24107">MAEKPPEDGFLRRELPFFYRLYRPVDASGECLFLLHGSGVEETTLVALARQTAPRAVLVTVRGRIAQEDGFRWFARITPTRFEQDSIRTEADAFAGFITAAAKRHGLDLARTSFLGYSNGANLVSSVMLLHSGRIERAALLRPMAVLDDVPPADLSKARVLIIAGADDLTYAPFAPALVALFESHGAAVEAHTIGSGHEIGDRDAEIVRQWLAGPAAAIAQAN</sequence>
<dbReference type="EMBL" id="FNEE01000002">
    <property type="protein sequence ID" value="SDI70319.1"/>
    <property type="molecule type" value="Genomic_DNA"/>
</dbReference>
<dbReference type="SUPFAM" id="SSF53474">
    <property type="entry name" value="alpha/beta-Hydrolases"/>
    <property type="match status" value="1"/>
</dbReference>
<evidence type="ECO:0000313" key="2">
    <source>
        <dbReference type="Proteomes" id="UP000198894"/>
    </source>
</evidence>
<dbReference type="InterPro" id="IPR029058">
    <property type="entry name" value="AB_hydrolase_fold"/>
</dbReference>
<gene>
    <name evidence="1" type="ORF">SAMN05428953_102643</name>
</gene>
<reference evidence="2" key="1">
    <citation type="submission" date="2016-10" db="EMBL/GenBank/DDBJ databases">
        <authorList>
            <person name="Varghese N."/>
            <person name="Submissions S."/>
        </authorList>
    </citation>
    <scope>NUCLEOTIDE SEQUENCE [LARGE SCALE GENOMIC DNA]</scope>
    <source>
        <strain evidence="2">CGMCC 1.11022</strain>
    </source>
</reference>
<evidence type="ECO:0000313" key="1">
    <source>
        <dbReference type="EMBL" id="SDI70319.1"/>
    </source>
</evidence>
<name>A0A1G8MQJ5_9HYPH</name>
<dbReference type="Proteomes" id="UP000198894">
    <property type="component" value="Unassembled WGS sequence"/>
</dbReference>
<dbReference type="Gene3D" id="3.40.50.1820">
    <property type="entry name" value="alpha/beta hydrolase"/>
    <property type="match status" value="1"/>
</dbReference>
<keyword evidence="2" id="KW-1185">Reference proteome</keyword>
<protein>
    <submittedName>
        <fullName evidence="1">Phospholipase/carboxylesterase</fullName>
    </submittedName>
</protein>
<accession>A0A1G8MQJ5</accession>
<dbReference type="AlphaFoldDB" id="A0A1G8MQJ5"/>
<organism evidence="1 2">
    <name type="scientific">Mesorhizobium muleiense</name>
    <dbReference type="NCBI Taxonomy" id="1004279"/>
    <lineage>
        <taxon>Bacteria</taxon>
        <taxon>Pseudomonadati</taxon>
        <taxon>Pseudomonadota</taxon>
        <taxon>Alphaproteobacteria</taxon>
        <taxon>Hyphomicrobiales</taxon>
        <taxon>Phyllobacteriaceae</taxon>
        <taxon>Mesorhizobium</taxon>
    </lineage>
</organism>